<keyword evidence="4 5" id="KW-0472">Membrane</keyword>
<feature type="transmembrane region" description="Helical" evidence="5">
    <location>
        <begin position="332"/>
        <end position="354"/>
    </location>
</feature>
<dbReference type="KEGG" id="vbr:A6E01_00930"/>
<sequence length="418" mass="46522">MTFTTSRSNHNVTNLKQTISDNLLYLPLLWIATGMFGVDKGDKILLIVVAVCVLVSISINKLSIIKHNWKSNPWIKWLIALIIFGVISDLVHGFGSRELRALETAALFLLCIDFSKIKINRIITLLVVASLSSLFIAYFYSNIQSTDRRVWPVNAIPFASYITLLIGFSIALISYSKLKWQKAWLFVAVAVGLGALVITESRGPLLALCCTIVALGLYALLLGKLNYKLVGLGTVLVSIALIASLPYLQPRYEQTVSEVNQIMKGNDQTSIGLRLSVYKVGLNMIAEKPVLGHGKDPLADKWDQMLKNKEITPKEKAVLGWNFHNNFIEKGVVSGLLGIATMFLWLGLPLVYAWKNHRQHFVLLSTPPLLYFLACFTDTPATNGSSYVTYLMFVGLVIAYLNNDKHNKESEIKESSLV</sequence>
<dbReference type="AlphaFoldDB" id="A0AAN1CQU3"/>
<feature type="transmembrane region" description="Helical" evidence="5">
    <location>
        <begin position="155"/>
        <end position="176"/>
    </location>
</feature>
<feature type="transmembrane region" description="Helical" evidence="5">
    <location>
        <begin position="122"/>
        <end position="143"/>
    </location>
</feature>
<name>A0AAN1CQU3_9VIBR</name>
<keyword evidence="2 5" id="KW-0812">Transmembrane</keyword>
<dbReference type="InterPro" id="IPR007016">
    <property type="entry name" value="O-antigen_ligase-rel_domated"/>
</dbReference>
<feature type="transmembrane region" description="Helical" evidence="5">
    <location>
        <begin position="229"/>
        <end position="248"/>
    </location>
</feature>
<dbReference type="InterPro" id="IPR051533">
    <property type="entry name" value="WaaL-like"/>
</dbReference>
<accession>A0AAN1CQU3</accession>
<feature type="transmembrane region" description="Helical" evidence="5">
    <location>
        <begin position="183"/>
        <end position="199"/>
    </location>
</feature>
<evidence type="ECO:0000256" key="5">
    <source>
        <dbReference type="SAM" id="Phobius"/>
    </source>
</evidence>
<evidence type="ECO:0000259" key="6">
    <source>
        <dbReference type="Pfam" id="PF04932"/>
    </source>
</evidence>
<dbReference type="GO" id="GO:0016020">
    <property type="term" value="C:membrane"/>
    <property type="evidence" value="ECO:0007669"/>
    <property type="project" value="UniProtKB-SubCell"/>
</dbReference>
<feature type="transmembrane region" description="Helical" evidence="5">
    <location>
        <begin position="205"/>
        <end position="222"/>
    </location>
</feature>
<reference evidence="7 8" key="1">
    <citation type="submission" date="2016-06" db="EMBL/GenBank/DDBJ databases">
        <title>Adaptive Radiation by Waves of Gene Transfer Leads to Fine-Scale Resource Partitioning in Marine Microbes.</title>
        <authorList>
            <person name="Hehemann J.-H."/>
            <person name="Arevalo P."/>
            <person name="Datta M.S."/>
            <person name="Yu X."/>
            <person name="Corzett C."/>
            <person name="Henschel A."/>
            <person name="Preheim S.P."/>
            <person name="Timberlake S."/>
            <person name="Alm E.J."/>
            <person name="Polz M.F."/>
        </authorList>
    </citation>
    <scope>NUCLEOTIDE SEQUENCE [LARGE SCALE GENOMIC DNA]</scope>
    <source>
        <strain evidence="7 8">FF50</strain>
    </source>
</reference>
<dbReference type="PANTHER" id="PTHR37422">
    <property type="entry name" value="TEICHURONIC ACID BIOSYNTHESIS PROTEIN TUAE"/>
    <property type="match status" value="1"/>
</dbReference>
<gene>
    <name evidence="7" type="ORF">A6E01_00930</name>
</gene>
<evidence type="ECO:0000256" key="2">
    <source>
        <dbReference type="ARBA" id="ARBA00022692"/>
    </source>
</evidence>
<protein>
    <recommendedName>
        <fullName evidence="6">O-antigen ligase-related domain-containing protein</fullName>
    </recommendedName>
</protein>
<feature type="transmembrane region" description="Helical" evidence="5">
    <location>
        <begin position="44"/>
        <end position="62"/>
    </location>
</feature>
<feature type="domain" description="O-antigen ligase-related" evidence="6">
    <location>
        <begin position="188"/>
        <end position="341"/>
    </location>
</feature>
<evidence type="ECO:0000313" key="8">
    <source>
        <dbReference type="Proteomes" id="UP000092018"/>
    </source>
</evidence>
<keyword evidence="3 5" id="KW-1133">Transmembrane helix</keyword>
<feature type="transmembrane region" description="Helical" evidence="5">
    <location>
        <begin position="387"/>
        <end position="403"/>
    </location>
</feature>
<feature type="transmembrane region" description="Helical" evidence="5">
    <location>
        <begin position="361"/>
        <end position="381"/>
    </location>
</feature>
<evidence type="ECO:0000313" key="7">
    <source>
        <dbReference type="EMBL" id="ANO31851.1"/>
    </source>
</evidence>
<proteinExistence type="predicted"/>
<organism evidence="7 8">
    <name type="scientific">Vibrio breoganii</name>
    <dbReference type="NCBI Taxonomy" id="553239"/>
    <lineage>
        <taxon>Bacteria</taxon>
        <taxon>Pseudomonadati</taxon>
        <taxon>Pseudomonadota</taxon>
        <taxon>Gammaproteobacteria</taxon>
        <taxon>Vibrionales</taxon>
        <taxon>Vibrionaceae</taxon>
        <taxon>Vibrio</taxon>
    </lineage>
</organism>
<evidence type="ECO:0000256" key="1">
    <source>
        <dbReference type="ARBA" id="ARBA00004141"/>
    </source>
</evidence>
<dbReference type="EMBL" id="CP016177">
    <property type="protein sequence ID" value="ANO31851.1"/>
    <property type="molecule type" value="Genomic_DNA"/>
</dbReference>
<dbReference type="PANTHER" id="PTHR37422:SF17">
    <property type="entry name" value="O-ANTIGEN LIGASE"/>
    <property type="match status" value="1"/>
</dbReference>
<evidence type="ECO:0000256" key="4">
    <source>
        <dbReference type="ARBA" id="ARBA00023136"/>
    </source>
</evidence>
<dbReference type="Pfam" id="PF04932">
    <property type="entry name" value="Wzy_C"/>
    <property type="match status" value="1"/>
</dbReference>
<evidence type="ECO:0000256" key="3">
    <source>
        <dbReference type="ARBA" id="ARBA00022989"/>
    </source>
</evidence>
<dbReference type="RefSeq" id="WP_065209388.1">
    <property type="nucleotide sequence ID" value="NZ_CP016177.1"/>
</dbReference>
<feature type="transmembrane region" description="Helical" evidence="5">
    <location>
        <begin position="74"/>
        <end position="93"/>
    </location>
</feature>
<dbReference type="Proteomes" id="UP000092018">
    <property type="component" value="Chromosome 1"/>
</dbReference>
<comment type="subcellular location">
    <subcellularLocation>
        <location evidence="1">Membrane</location>
        <topology evidence="1">Multi-pass membrane protein</topology>
    </subcellularLocation>
</comment>